<reference evidence="4 5" key="1">
    <citation type="submission" date="2017-07" db="EMBL/GenBank/DDBJ databases">
        <title>Draft Genome Sequences of Select Purple Nonsulfur Bacteria.</title>
        <authorList>
            <person name="Lasarre B."/>
            <person name="Mckinlay J.B."/>
        </authorList>
    </citation>
    <scope>NUCLEOTIDE SEQUENCE [LARGE SCALE GENOMIC DNA]</scope>
    <source>
        <strain evidence="4 5">DSM 11290</strain>
    </source>
</reference>
<dbReference type="InterPro" id="IPR044398">
    <property type="entry name" value="Globin-sensor_dom"/>
</dbReference>
<dbReference type="GO" id="GO:0007165">
    <property type="term" value="P:signal transduction"/>
    <property type="evidence" value="ECO:0007669"/>
    <property type="project" value="UniProtKB-KW"/>
</dbReference>
<dbReference type="CDD" id="cd11386">
    <property type="entry name" value="MCP_signal"/>
    <property type="match status" value="1"/>
</dbReference>
<dbReference type="AlphaFoldDB" id="A0A327JSG7"/>
<dbReference type="PANTHER" id="PTHR32089">
    <property type="entry name" value="METHYL-ACCEPTING CHEMOTAXIS PROTEIN MCPB"/>
    <property type="match status" value="1"/>
</dbReference>
<dbReference type="Gene3D" id="1.10.490.10">
    <property type="entry name" value="Globins"/>
    <property type="match status" value="1"/>
</dbReference>
<keyword evidence="5" id="KW-1185">Reference proteome</keyword>
<dbReference type="InterPro" id="IPR025991">
    <property type="entry name" value="Chemoreceptor_zinc-bind_dom"/>
</dbReference>
<dbReference type="Gene3D" id="1.20.120.30">
    <property type="entry name" value="Aspartate receptor, ligand-binding domain"/>
    <property type="match status" value="1"/>
</dbReference>
<dbReference type="PANTHER" id="PTHR32089:SF112">
    <property type="entry name" value="LYSOZYME-LIKE PROTEIN-RELATED"/>
    <property type="match status" value="1"/>
</dbReference>
<dbReference type="PROSITE" id="PS50111">
    <property type="entry name" value="CHEMOTAXIS_TRANSDUC_2"/>
    <property type="match status" value="1"/>
</dbReference>
<dbReference type="Pfam" id="PF11563">
    <property type="entry name" value="Protoglobin"/>
    <property type="match status" value="1"/>
</dbReference>
<dbReference type="SUPFAM" id="SSF46458">
    <property type="entry name" value="Globin-like"/>
    <property type="match status" value="1"/>
</dbReference>
<dbReference type="InterPro" id="IPR012292">
    <property type="entry name" value="Globin/Proto"/>
</dbReference>
<dbReference type="InterPro" id="IPR039379">
    <property type="entry name" value="Protoglobin_sensor_dom"/>
</dbReference>
<evidence type="ECO:0000256" key="2">
    <source>
        <dbReference type="PROSITE-ProRule" id="PRU00284"/>
    </source>
</evidence>
<sequence length="583" mass="63082">MARLATQSRNGVAGDDLTATISDFLEMNGASAGNGKALWRALSSRMPAILETFYGALADRPELAEKLGANCGRVEELKATQQRHMEFLLDHGPGPDLEEQARKIGEAHVRAGITPLWYLAAYGRLFHDMIPALVAGNRLSPKKQTRMLQTAVSHIFLDMVLAYDAYQTSMMAETVDKKEREKDVHSLRKLAQTVRNINDVTLNMAYLSNNIRAASDGGQAISSASAELVASIQQIAATSDGTAQEADTTHSAIADGLKSMQAVSTTIKDIAASSQRSADDLTELHEASDQISEFLTVIESIAAQTNLLALNATIEAARAGEAGKGFAVVAAEVKELATQTAKATEDIAQRIEALKGGMMTIRESIESSQNAVEKGEETITGANALMETVGTQIGDVSHKMQEISSILQQQHGASQEIAESITRVADLANENERRLSEMSGSLDHANGAFLEDAKAWFDADSAQSLCEMAKIDHVMFKKRIVDTVTGRDKWRAGEVPDHHSCRLGKWYDAITDERIRAHPSFVAMREPHRTVHAAARETLEAYDRGDKAAVAAGLDRLEAASIEVIEALEAFSTALDRDLQRAG</sequence>
<dbReference type="Proteomes" id="UP000249299">
    <property type="component" value="Unassembled WGS sequence"/>
</dbReference>
<dbReference type="SUPFAM" id="SSF58104">
    <property type="entry name" value="Methyl-accepting chemotaxis protein (MCP) signaling domain"/>
    <property type="match status" value="1"/>
</dbReference>
<dbReference type="CDD" id="cd01068">
    <property type="entry name" value="globin_sensor"/>
    <property type="match status" value="1"/>
</dbReference>
<keyword evidence="1 2" id="KW-0807">Transducer</keyword>
<dbReference type="InterPro" id="IPR004089">
    <property type="entry name" value="MCPsignal_dom"/>
</dbReference>
<comment type="caution">
    <text evidence="4">The sequence shown here is derived from an EMBL/GenBank/DDBJ whole genome shotgun (WGS) entry which is preliminary data.</text>
</comment>
<dbReference type="Pfam" id="PF13682">
    <property type="entry name" value="CZB"/>
    <property type="match status" value="1"/>
</dbReference>
<proteinExistence type="predicted"/>
<dbReference type="Pfam" id="PF00015">
    <property type="entry name" value="MCPsignal"/>
    <property type="match status" value="1"/>
</dbReference>
<protein>
    <recommendedName>
        <fullName evidence="3">Methyl-accepting transducer domain-containing protein</fullName>
    </recommendedName>
</protein>
<name>A0A327JSG7_9HYPH</name>
<dbReference type="Gene3D" id="1.10.287.950">
    <property type="entry name" value="Methyl-accepting chemotaxis protein"/>
    <property type="match status" value="1"/>
</dbReference>
<dbReference type="OrthoDB" id="4514964at2"/>
<gene>
    <name evidence="4" type="ORF">CH339_06310</name>
</gene>
<dbReference type="SMART" id="SM00283">
    <property type="entry name" value="MA"/>
    <property type="match status" value="1"/>
</dbReference>
<evidence type="ECO:0000313" key="5">
    <source>
        <dbReference type="Proteomes" id="UP000249299"/>
    </source>
</evidence>
<organism evidence="4 5">
    <name type="scientific">Rhodobium orientis</name>
    <dbReference type="NCBI Taxonomy" id="34017"/>
    <lineage>
        <taxon>Bacteria</taxon>
        <taxon>Pseudomonadati</taxon>
        <taxon>Pseudomonadota</taxon>
        <taxon>Alphaproteobacteria</taxon>
        <taxon>Hyphomicrobiales</taxon>
        <taxon>Rhodobiaceae</taxon>
        <taxon>Rhodobium</taxon>
    </lineage>
</organism>
<dbReference type="GO" id="GO:0020037">
    <property type="term" value="F:heme binding"/>
    <property type="evidence" value="ECO:0007669"/>
    <property type="project" value="InterPro"/>
</dbReference>
<evidence type="ECO:0000256" key="1">
    <source>
        <dbReference type="ARBA" id="ARBA00023224"/>
    </source>
</evidence>
<dbReference type="GO" id="GO:0016020">
    <property type="term" value="C:membrane"/>
    <property type="evidence" value="ECO:0007669"/>
    <property type="project" value="InterPro"/>
</dbReference>
<evidence type="ECO:0000259" key="3">
    <source>
        <dbReference type="PROSITE" id="PS50111"/>
    </source>
</evidence>
<dbReference type="EMBL" id="NPEV01000009">
    <property type="protein sequence ID" value="RAI28496.1"/>
    <property type="molecule type" value="Genomic_DNA"/>
</dbReference>
<evidence type="ECO:0000313" key="4">
    <source>
        <dbReference type="EMBL" id="RAI28496.1"/>
    </source>
</evidence>
<dbReference type="InterPro" id="IPR009050">
    <property type="entry name" value="Globin-like_sf"/>
</dbReference>
<dbReference type="RefSeq" id="WP_111433491.1">
    <property type="nucleotide sequence ID" value="NZ_JACIGG010000010.1"/>
</dbReference>
<accession>A0A327JSG7</accession>
<feature type="domain" description="Methyl-accepting transducer" evidence="3">
    <location>
        <begin position="189"/>
        <end position="425"/>
    </location>
</feature>
<dbReference type="GO" id="GO:0019825">
    <property type="term" value="F:oxygen binding"/>
    <property type="evidence" value="ECO:0007669"/>
    <property type="project" value="InterPro"/>
</dbReference>